<evidence type="ECO:0000256" key="1">
    <source>
        <dbReference type="SAM" id="Phobius"/>
    </source>
</evidence>
<gene>
    <name evidence="2" type="ORF">ES288_D04G146100v1</name>
</gene>
<keyword evidence="1" id="KW-0472">Membrane</keyword>
<feature type="transmembrane region" description="Helical" evidence="1">
    <location>
        <begin position="144"/>
        <end position="171"/>
    </location>
</feature>
<keyword evidence="3" id="KW-1185">Reference proteome</keyword>
<accession>A0A5D2CWL0</accession>
<sequence>MNPLLGFTFFSAAAANKGVSRRPSLPRSPITTQRGKSQPRQFLSISMLLFSFAPWLLRVYLRFASAFVRRKDVACTEASWRRVEALHAWGVARHAQKMALVAAALEAVMLKTRVSDSFCVGLGSNLVQGSGLGALDICLMGFRYVILGLVNFCNSRLLIGLNWVIIFYIFIRRAQGKIWALQLVFW</sequence>
<protein>
    <submittedName>
        <fullName evidence="2">Uncharacterized protein</fullName>
    </submittedName>
</protein>
<organism evidence="2 3">
    <name type="scientific">Gossypium darwinii</name>
    <name type="common">Darwin's cotton</name>
    <name type="synonym">Gossypium barbadense var. darwinii</name>
    <dbReference type="NCBI Taxonomy" id="34276"/>
    <lineage>
        <taxon>Eukaryota</taxon>
        <taxon>Viridiplantae</taxon>
        <taxon>Streptophyta</taxon>
        <taxon>Embryophyta</taxon>
        <taxon>Tracheophyta</taxon>
        <taxon>Spermatophyta</taxon>
        <taxon>Magnoliopsida</taxon>
        <taxon>eudicotyledons</taxon>
        <taxon>Gunneridae</taxon>
        <taxon>Pentapetalae</taxon>
        <taxon>rosids</taxon>
        <taxon>malvids</taxon>
        <taxon>Malvales</taxon>
        <taxon>Malvaceae</taxon>
        <taxon>Malvoideae</taxon>
        <taxon>Gossypium</taxon>
    </lineage>
</organism>
<evidence type="ECO:0000313" key="2">
    <source>
        <dbReference type="EMBL" id="TYG73989.1"/>
    </source>
</evidence>
<keyword evidence="1" id="KW-0812">Transmembrane</keyword>
<keyword evidence="1" id="KW-1133">Transmembrane helix</keyword>
<proteinExistence type="predicted"/>
<evidence type="ECO:0000313" key="3">
    <source>
        <dbReference type="Proteomes" id="UP000323506"/>
    </source>
</evidence>
<feature type="transmembrane region" description="Helical" evidence="1">
    <location>
        <begin position="41"/>
        <end position="61"/>
    </location>
</feature>
<reference evidence="2 3" key="1">
    <citation type="submission" date="2019-06" db="EMBL/GenBank/DDBJ databases">
        <title>WGS assembly of Gossypium darwinii.</title>
        <authorList>
            <person name="Chen Z.J."/>
            <person name="Sreedasyam A."/>
            <person name="Ando A."/>
            <person name="Song Q."/>
            <person name="De L."/>
            <person name="Hulse-Kemp A."/>
            <person name="Ding M."/>
            <person name="Ye W."/>
            <person name="Kirkbride R."/>
            <person name="Jenkins J."/>
            <person name="Plott C."/>
            <person name="Lovell J."/>
            <person name="Lin Y.-M."/>
            <person name="Vaughn R."/>
            <person name="Liu B."/>
            <person name="Li W."/>
            <person name="Simpson S."/>
            <person name="Scheffler B."/>
            <person name="Saski C."/>
            <person name="Grover C."/>
            <person name="Hu G."/>
            <person name="Conover J."/>
            <person name="Carlson J."/>
            <person name="Shu S."/>
            <person name="Boston L."/>
            <person name="Williams M."/>
            <person name="Peterson D."/>
            <person name="Mcgee K."/>
            <person name="Jones D."/>
            <person name="Wendel J."/>
            <person name="Stelly D."/>
            <person name="Grimwood J."/>
            <person name="Schmutz J."/>
        </authorList>
    </citation>
    <scope>NUCLEOTIDE SEQUENCE [LARGE SCALE GENOMIC DNA]</scope>
    <source>
        <strain evidence="2">1808015.09</strain>
    </source>
</reference>
<dbReference type="AlphaFoldDB" id="A0A5D2CWL0"/>
<dbReference type="Proteomes" id="UP000323506">
    <property type="component" value="Chromosome D04"/>
</dbReference>
<name>A0A5D2CWL0_GOSDA</name>
<dbReference type="EMBL" id="CM017704">
    <property type="protein sequence ID" value="TYG73989.1"/>
    <property type="molecule type" value="Genomic_DNA"/>
</dbReference>